<keyword evidence="1" id="KW-0812">Transmembrane</keyword>
<keyword evidence="1" id="KW-1133">Transmembrane helix</keyword>
<dbReference type="EMBL" id="CP011307">
    <property type="protein sequence ID" value="ALP93328.1"/>
    <property type="molecule type" value="Genomic_DNA"/>
</dbReference>
<feature type="transmembrane region" description="Helical" evidence="1">
    <location>
        <begin position="69"/>
        <end position="90"/>
    </location>
</feature>
<name>A0A0S2W2Q3_9FIRM</name>
<protein>
    <submittedName>
        <fullName evidence="2">Uncharacterized protein</fullName>
    </submittedName>
</protein>
<evidence type="ECO:0000256" key="1">
    <source>
        <dbReference type="SAM" id="Phobius"/>
    </source>
</evidence>
<evidence type="ECO:0000313" key="3">
    <source>
        <dbReference type="Proteomes" id="UP000064844"/>
    </source>
</evidence>
<feature type="transmembrane region" description="Helical" evidence="1">
    <location>
        <begin position="42"/>
        <end position="63"/>
    </location>
</feature>
<keyword evidence="3" id="KW-1185">Reference proteome</keyword>
<gene>
    <name evidence="2" type="ORF">IB211_00934c</name>
</gene>
<accession>A0A0S2W2Q3</accession>
<sequence>MNIAAALLPLALFIYLLIPTAVLGVAEYFLSKTASPWPGRVLPILSALFSVCIAALLLFQLAADSPFPAVLLPLAALVILNLPTAVFLIIHRCTRRAVLEKKGIEKMNIQDL</sequence>
<reference evidence="2 3" key="1">
    <citation type="journal article" date="2015" name="Nat. Commun.">
        <title>Production of butyrate from lysine and the Amadori product fructoselysine by a human gut commensal.</title>
        <authorList>
            <person name="Bui T.P."/>
            <person name="Ritari J."/>
            <person name="Boeren S."/>
            <person name="de Waard P."/>
            <person name="Plugge C.M."/>
            <person name="de Vos W.M."/>
        </authorList>
    </citation>
    <scope>NUCLEOTIDE SEQUENCE [LARGE SCALE GENOMIC DNA]</scope>
    <source>
        <strain evidence="2 3">AF211</strain>
    </source>
</reference>
<dbReference type="RefSeq" id="WP_033119230.1">
    <property type="nucleotide sequence ID" value="NZ_CALICV010000095.1"/>
</dbReference>
<dbReference type="Proteomes" id="UP000064844">
    <property type="component" value="Chromosome"/>
</dbReference>
<evidence type="ECO:0000313" key="2">
    <source>
        <dbReference type="EMBL" id="ALP93328.1"/>
    </source>
</evidence>
<keyword evidence="1" id="KW-0472">Membrane</keyword>
<feature type="transmembrane region" description="Helical" evidence="1">
    <location>
        <begin position="6"/>
        <end position="30"/>
    </location>
</feature>
<dbReference type="STRING" id="1297617.IB211_00934c"/>
<organism evidence="2 3">
    <name type="scientific">Intestinimonas butyriciproducens</name>
    <dbReference type="NCBI Taxonomy" id="1297617"/>
    <lineage>
        <taxon>Bacteria</taxon>
        <taxon>Bacillati</taxon>
        <taxon>Bacillota</taxon>
        <taxon>Clostridia</taxon>
        <taxon>Eubacteriales</taxon>
        <taxon>Intestinimonas</taxon>
    </lineage>
</organism>
<dbReference type="KEGG" id="ibu:IB211_00934c"/>
<reference evidence="3" key="2">
    <citation type="submission" date="2015-04" db="EMBL/GenBank/DDBJ databases">
        <title>A butyrogenic pathway from the amino acid lysine in a human gut commensal.</title>
        <authorList>
            <person name="de Vos W.M."/>
            <person name="Bui N.T.P."/>
            <person name="Plugge C.M."/>
            <person name="Ritari J."/>
        </authorList>
    </citation>
    <scope>NUCLEOTIDE SEQUENCE [LARGE SCALE GENOMIC DNA]</scope>
    <source>
        <strain evidence="3">AF211</strain>
    </source>
</reference>
<proteinExistence type="predicted"/>
<dbReference type="AlphaFoldDB" id="A0A0S2W2Q3"/>